<feature type="transmembrane region" description="Helical" evidence="2">
    <location>
        <begin position="33"/>
        <end position="52"/>
    </location>
</feature>
<dbReference type="OrthoDB" id="9801622at2"/>
<protein>
    <submittedName>
        <fullName evidence="4">Phosphatase PAP2 family protein</fullName>
    </submittedName>
</protein>
<dbReference type="Gene3D" id="1.20.144.10">
    <property type="entry name" value="Phosphatidic acid phosphatase type 2/haloperoxidase"/>
    <property type="match status" value="1"/>
</dbReference>
<evidence type="ECO:0000256" key="2">
    <source>
        <dbReference type="SAM" id="Phobius"/>
    </source>
</evidence>
<gene>
    <name evidence="4" type="ORF">FJM51_21690</name>
</gene>
<dbReference type="AlphaFoldDB" id="A0A501W9L1"/>
<proteinExistence type="predicted"/>
<evidence type="ECO:0000259" key="3">
    <source>
        <dbReference type="Pfam" id="PF01569"/>
    </source>
</evidence>
<sequence>CVRDCSFTSAEAASLSTTAMVLSIALWPRARRWGRVFLVSGLGTVAAGGSFLRVAMGRHFLSDVAFSILLCALVVLGLRSLIGRVPDGPTQVNDPRPDAREGRAPPTE</sequence>
<keyword evidence="2" id="KW-1133">Transmembrane helix</keyword>
<dbReference type="InterPro" id="IPR000326">
    <property type="entry name" value="PAP2/HPO"/>
</dbReference>
<evidence type="ECO:0000256" key="1">
    <source>
        <dbReference type="SAM" id="MobiDB-lite"/>
    </source>
</evidence>
<keyword evidence="5" id="KW-1185">Reference proteome</keyword>
<feature type="region of interest" description="Disordered" evidence="1">
    <location>
        <begin position="83"/>
        <end position="108"/>
    </location>
</feature>
<name>A0A501W9L1_9RHOB</name>
<feature type="non-terminal residue" evidence="4">
    <location>
        <position position="1"/>
    </location>
</feature>
<evidence type="ECO:0000313" key="4">
    <source>
        <dbReference type="EMBL" id="TPE46643.1"/>
    </source>
</evidence>
<dbReference type="InterPro" id="IPR036938">
    <property type="entry name" value="PAP2/HPO_sf"/>
</dbReference>
<dbReference type="RefSeq" id="WP_140456210.1">
    <property type="nucleotide sequence ID" value="NZ_VFRP01000043.1"/>
</dbReference>
<keyword evidence="2" id="KW-0812">Transmembrane</keyword>
<comment type="caution">
    <text evidence="4">The sequence shown here is derived from an EMBL/GenBank/DDBJ whole genome shotgun (WGS) entry which is preliminary data.</text>
</comment>
<feature type="transmembrane region" description="Helical" evidence="2">
    <location>
        <begin position="64"/>
        <end position="82"/>
    </location>
</feature>
<dbReference type="Proteomes" id="UP000319255">
    <property type="component" value="Unassembled WGS sequence"/>
</dbReference>
<accession>A0A501W9L1</accession>
<feature type="compositionally biased region" description="Basic and acidic residues" evidence="1">
    <location>
        <begin position="95"/>
        <end position="108"/>
    </location>
</feature>
<dbReference type="SUPFAM" id="SSF48317">
    <property type="entry name" value="Acid phosphatase/Vanadium-dependent haloperoxidase"/>
    <property type="match status" value="1"/>
</dbReference>
<evidence type="ECO:0000313" key="5">
    <source>
        <dbReference type="Proteomes" id="UP000319255"/>
    </source>
</evidence>
<feature type="domain" description="Phosphatidic acid phosphatase type 2/haloperoxidase" evidence="3">
    <location>
        <begin position="5"/>
        <end position="80"/>
    </location>
</feature>
<organism evidence="4 5">
    <name type="scientific">Amaricoccus solimangrovi</name>
    <dbReference type="NCBI Taxonomy" id="2589815"/>
    <lineage>
        <taxon>Bacteria</taxon>
        <taxon>Pseudomonadati</taxon>
        <taxon>Pseudomonadota</taxon>
        <taxon>Alphaproteobacteria</taxon>
        <taxon>Rhodobacterales</taxon>
        <taxon>Paracoccaceae</taxon>
        <taxon>Amaricoccus</taxon>
    </lineage>
</organism>
<keyword evidence="2" id="KW-0472">Membrane</keyword>
<reference evidence="4 5" key="1">
    <citation type="submission" date="2019-06" db="EMBL/GenBank/DDBJ databases">
        <title>A novel bacterium of genus Amaricoccus, isolated from marine sediment.</title>
        <authorList>
            <person name="Huang H."/>
            <person name="Mo K."/>
            <person name="Hu Y."/>
        </authorList>
    </citation>
    <scope>NUCLEOTIDE SEQUENCE [LARGE SCALE GENOMIC DNA]</scope>
    <source>
        <strain evidence="4 5">HB172011</strain>
    </source>
</reference>
<dbReference type="Pfam" id="PF01569">
    <property type="entry name" value="PAP2"/>
    <property type="match status" value="1"/>
</dbReference>
<dbReference type="EMBL" id="VFRP01000043">
    <property type="protein sequence ID" value="TPE46643.1"/>
    <property type="molecule type" value="Genomic_DNA"/>
</dbReference>